<proteinExistence type="inferred from homology"/>
<dbReference type="Pfam" id="PF13416">
    <property type="entry name" value="SBP_bac_8"/>
    <property type="match status" value="1"/>
</dbReference>
<evidence type="ECO:0000256" key="2">
    <source>
        <dbReference type="ARBA" id="ARBA00008520"/>
    </source>
</evidence>
<dbReference type="SUPFAM" id="SSF53850">
    <property type="entry name" value="Periplasmic binding protein-like II"/>
    <property type="match status" value="1"/>
</dbReference>
<dbReference type="CDD" id="cd13585">
    <property type="entry name" value="PBP2_TMBP_like"/>
    <property type="match status" value="1"/>
</dbReference>
<dbReference type="Proteomes" id="UP001597295">
    <property type="component" value="Unassembled WGS sequence"/>
</dbReference>
<evidence type="ECO:0000313" key="4">
    <source>
        <dbReference type="Proteomes" id="UP001597295"/>
    </source>
</evidence>
<dbReference type="PANTHER" id="PTHR43649">
    <property type="entry name" value="ARABINOSE-BINDING PROTEIN-RELATED"/>
    <property type="match status" value="1"/>
</dbReference>
<dbReference type="InterPro" id="IPR006311">
    <property type="entry name" value="TAT_signal"/>
</dbReference>
<name>A0ABW5DKA2_9PROT</name>
<comment type="similarity">
    <text evidence="2">Belongs to the bacterial solute-binding protein 1 family.</text>
</comment>
<dbReference type="InterPro" id="IPR050490">
    <property type="entry name" value="Bact_solute-bd_prot1"/>
</dbReference>
<evidence type="ECO:0000256" key="1">
    <source>
        <dbReference type="ARBA" id="ARBA00004418"/>
    </source>
</evidence>
<dbReference type="RefSeq" id="WP_379874418.1">
    <property type="nucleotide sequence ID" value="NZ_JBHUIP010000001.1"/>
</dbReference>
<dbReference type="PROSITE" id="PS51318">
    <property type="entry name" value="TAT"/>
    <property type="match status" value="1"/>
</dbReference>
<dbReference type="EMBL" id="JBHUIP010000001">
    <property type="protein sequence ID" value="MFD2261518.1"/>
    <property type="molecule type" value="Genomic_DNA"/>
</dbReference>
<reference evidence="4" key="1">
    <citation type="journal article" date="2019" name="Int. J. Syst. Evol. Microbiol.">
        <title>The Global Catalogue of Microorganisms (GCM) 10K type strain sequencing project: providing services to taxonomists for standard genome sequencing and annotation.</title>
        <authorList>
            <consortium name="The Broad Institute Genomics Platform"/>
            <consortium name="The Broad Institute Genome Sequencing Center for Infectious Disease"/>
            <person name="Wu L."/>
            <person name="Ma J."/>
        </authorList>
    </citation>
    <scope>NUCLEOTIDE SEQUENCE [LARGE SCALE GENOMIC DNA]</scope>
    <source>
        <strain evidence="4">CGMCC 1.19062</strain>
    </source>
</reference>
<accession>A0ABW5DKA2</accession>
<evidence type="ECO:0000313" key="3">
    <source>
        <dbReference type="EMBL" id="MFD2261518.1"/>
    </source>
</evidence>
<keyword evidence="4" id="KW-1185">Reference proteome</keyword>
<gene>
    <name evidence="3" type="ORF">ACFSM5_01370</name>
</gene>
<comment type="subcellular location">
    <subcellularLocation>
        <location evidence="1">Periplasm</location>
    </subcellularLocation>
</comment>
<dbReference type="Gene3D" id="3.40.190.10">
    <property type="entry name" value="Periplasmic binding protein-like II"/>
    <property type="match status" value="2"/>
</dbReference>
<organism evidence="3 4">
    <name type="scientific">Lacibacterium aquatile</name>
    <dbReference type="NCBI Taxonomy" id="1168082"/>
    <lineage>
        <taxon>Bacteria</taxon>
        <taxon>Pseudomonadati</taxon>
        <taxon>Pseudomonadota</taxon>
        <taxon>Alphaproteobacteria</taxon>
        <taxon>Rhodospirillales</taxon>
        <taxon>Rhodospirillaceae</taxon>
    </lineage>
</organism>
<sequence length="428" mass="46800">MINRRSLLKNTMLMGAGALASQLPLSRAFAQDKSLRLYWWGSQDRSKRTLDVAQLYEHSNPGIKIVGEANGADYWPKLTTMIAGRNMPDIVQYEPSTLPDYSKRNILLPLDKYLGNVIKTDKFAPGALELGTVDGKVTGIPLSINAFSLLYNADAFAAAGLKPPGANTTWDEFADLSVELTKKHAKSKVWASPNASRYNYVFQAWLTQRGKLLFTADGKLGFDVNDAKEWYDYWDKLNKRGGVVAADIQAQDQSLVDSNPLMKGNALMGFTFSNQLTAYQGGTTAKIGITSLPHLGSGKPSGLFYRPGLHWAIAGMSKNPDEAAAFINFFVNDLNAGKLLGAERGVPVNLDVRDVIAPQIDPIAQKTVDYIGEIAKRVTAYPPPAPAGSNEIDHQVFRPTADKLAFGQIKVAEAAEMLVNDSKKILKY</sequence>
<dbReference type="PANTHER" id="PTHR43649:SF11">
    <property type="entry name" value="ABC TRANSPORTER SUBSTRATE-BINDING PROTEIN YESO-RELATED"/>
    <property type="match status" value="1"/>
</dbReference>
<dbReference type="InterPro" id="IPR006059">
    <property type="entry name" value="SBP"/>
</dbReference>
<comment type="caution">
    <text evidence="3">The sequence shown here is derived from an EMBL/GenBank/DDBJ whole genome shotgun (WGS) entry which is preliminary data.</text>
</comment>
<protein>
    <submittedName>
        <fullName evidence="3">ABC transporter substrate-binding protein</fullName>
    </submittedName>
</protein>